<organism evidence="3 4">
    <name type="scientific">Selenomonas ruminantium</name>
    <dbReference type="NCBI Taxonomy" id="971"/>
    <lineage>
        <taxon>Bacteria</taxon>
        <taxon>Bacillati</taxon>
        <taxon>Bacillota</taxon>
        <taxon>Negativicutes</taxon>
        <taxon>Selenomonadales</taxon>
        <taxon>Selenomonadaceae</taxon>
        <taxon>Selenomonas</taxon>
    </lineage>
</organism>
<dbReference type="PANTHER" id="PTHR38432">
    <property type="entry name" value="TELA-LIKE PROTEIN SAOUHSC_01408"/>
    <property type="match status" value="1"/>
</dbReference>
<dbReference type="PIRSF" id="PIRSF026508">
    <property type="entry name" value="TelA"/>
    <property type="match status" value="1"/>
</dbReference>
<evidence type="ECO:0000313" key="4">
    <source>
        <dbReference type="Proteomes" id="UP000183639"/>
    </source>
</evidence>
<evidence type="ECO:0000313" key="3">
    <source>
        <dbReference type="EMBL" id="SFI04453.1"/>
    </source>
</evidence>
<reference evidence="3 4" key="1">
    <citation type="submission" date="2016-10" db="EMBL/GenBank/DDBJ databases">
        <authorList>
            <person name="de Groot N.N."/>
        </authorList>
    </citation>
    <scope>NUCLEOTIDE SEQUENCE [LARGE SCALE GENOMIC DNA]</scope>
    <source>
        <strain evidence="3 4">Z108</strain>
    </source>
</reference>
<dbReference type="PANTHER" id="PTHR38432:SF1">
    <property type="entry name" value="TELA-LIKE PROTEIN SAOUHSC_01408"/>
    <property type="match status" value="1"/>
</dbReference>
<proteinExistence type="inferred from homology"/>
<accession>A0A1I3EZU6</accession>
<evidence type="ECO:0000256" key="2">
    <source>
        <dbReference type="PIRNR" id="PIRNR026508"/>
    </source>
</evidence>
<dbReference type="OrthoDB" id="9768858at2"/>
<name>A0A1I3EZU6_SELRU</name>
<gene>
    <name evidence="3" type="ORF">SAMN04487861_11254</name>
</gene>
<dbReference type="Proteomes" id="UP000183639">
    <property type="component" value="Unassembled WGS sequence"/>
</dbReference>
<dbReference type="Pfam" id="PF05816">
    <property type="entry name" value="TelA"/>
    <property type="match status" value="1"/>
</dbReference>
<sequence>MDINLEDLMKAKQEAAGAKAPVAADEALAAQVEQQTLQLTPEERAQADKIKAGIDLTDSTAVLSFGAPAQQKITEFADGVLAQVRTKDSGPVGELLGSLVTEVRGFEGHKPGGFLGKLPFIGGLASKAEDIKNGYDKLSVQVERIQSSLEQAKIKMMKDVVLFDKLYDENLAYFKQLQVYIQAGEEKLTEMREVTLPKLRAQAAAANDPMAVQVVADFEGSVERFEKKVHDLKISKTIAIQTAPQIRLIQNNDKALIDRVQTAIYSTIPLWKNQMVIALGLSAQQQTLQMQRAVTDATNELLRRNAELLQQNTVETARENERGVVDIETVREVNERLVATIEETIKIQQEGRAKRQAAEAELVQIEGRLRDTLLKSSGRRE</sequence>
<dbReference type="InterPro" id="IPR008863">
    <property type="entry name" value="Toxic_anion-R_TelA"/>
</dbReference>
<dbReference type="RefSeq" id="WP_075443642.1">
    <property type="nucleotide sequence ID" value="NZ_FOQK01000012.1"/>
</dbReference>
<dbReference type="AlphaFoldDB" id="A0A1I3EZU6"/>
<comment type="similarity">
    <text evidence="1 2">Belongs to the TelA family.</text>
</comment>
<evidence type="ECO:0000256" key="1">
    <source>
        <dbReference type="ARBA" id="ARBA00005541"/>
    </source>
</evidence>
<dbReference type="EMBL" id="FOQK01000012">
    <property type="protein sequence ID" value="SFI04453.1"/>
    <property type="molecule type" value="Genomic_DNA"/>
</dbReference>
<protein>
    <submittedName>
        <fullName evidence="3">Uncharacterized conserved protein YaaN involved in tellurite resistance</fullName>
    </submittedName>
</protein>